<dbReference type="SUPFAM" id="SSF48403">
    <property type="entry name" value="Ankyrin repeat"/>
    <property type="match status" value="1"/>
</dbReference>
<dbReference type="Ensembl" id="ENSGMOT00000072773.1">
    <property type="protein sequence ID" value="ENSGMOP00000038959.1"/>
    <property type="gene ID" value="ENSGMOG00000035660.1"/>
</dbReference>
<dbReference type="GO" id="GO:0004861">
    <property type="term" value="F:cyclin-dependent protein serine/threonine kinase inhibitor activity"/>
    <property type="evidence" value="ECO:0007669"/>
    <property type="project" value="TreeGrafter"/>
</dbReference>
<dbReference type="GO" id="GO:0005737">
    <property type="term" value="C:cytoplasm"/>
    <property type="evidence" value="ECO:0007669"/>
    <property type="project" value="TreeGrafter"/>
</dbReference>
<accession>A0A8C5FIG4</accession>
<keyword evidence="1" id="KW-0677">Repeat</keyword>
<dbReference type="Pfam" id="PF12796">
    <property type="entry name" value="Ank_2"/>
    <property type="match status" value="1"/>
</dbReference>
<dbReference type="AlphaFoldDB" id="A0A8C5FIG4"/>
<dbReference type="Proteomes" id="UP000694546">
    <property type="component" value="Chromosome 3"/>
</dbReference>
<dbReference type="GeneTree" id="ENSGT00940000159801"/>
<keyword evidence="2 3" id="KW-0040">ANK repeat</keyword>
<dbReference type="InterPro" id="IPR050776">
    <property type="entry name" value="Ank_Repeat/CDKN_Inhibitor"/>
</dbReference>
<proteinExistence type="predicted"/>
<name>A0A8C5FIG4_GADMO</name>
<dbReference type="PANTHER" id="PTHR24201:SF8">
    <property type="entry name" value="CYCLIN-DEPENDENT KINASE 4 INHIBITOR B"/>
    <property type="match status" value="1"/>
</dbReference>
<gene>
    <name evidence="4" type="primary">cdkn2a/b</name>
</gene>
<evidence type="ECO:0000313" key="5">
    <source>
        <dbReference type="Proteomes" id="UP000694546"/>
    </source>
</evidence>
<dbReference type="GO" id="GO:2000045">
    <property type="term" value="P:regulation of G1/S transition of mitotic cell cycle"/>
    <property type="evidence" value="ECO:0007669"/>
    <property type="project" value="TreeGrafter"/>
</dbReference>
<keyword evidence="5" id="KW-1185">Reference proteome</keyword>
<dbReference type="PROSITE" id="PS50088">
    <property type="entry name" value="ANK_REPEAT"/>
    <property type="match status" value="1"/>
</dbReference>
<dbReference type="InterPro" id="IPR002110">
    <property type="entry name" value="Ankyrin_rpt"/>
</dbReference>
<evidence type="ECO:0000256" key="1">
    <source>
        <dbReference type="ARBA" id="ARBA00022737"/>
    </source>
</evidence>
<evidence type="ECO:0000256" key="2">
    <source>
        <dbReference type="ARBA" id="ARBA00023043"/>
    </source>
</evidence>
<sequence length="128" mass="13715">MTLVDDLASAAATGNTAGVEDLLRRGADVNGVNKYGRTPLQVMMMGSTPVARLLLARGSRPNVADSSTGTTPLHDAAREGFLDTLRVLLEFKADPGARDHFNSRPVDLARQSGHDDVVEFLKLLEEAN</sequence>
<reference evidence="4" key="1">
    <citation type="submission" date="2025-08" db="UniProtKB">
        <authorList>
            <consortium name="Ensembl"/>
        </authorList>
    </citation>
    <scope>IDENTIFICATION</scope>
</reference>
<dbReference type="GO" id="GO:0019901">
    <property type="term" value="F:protein kinase binding"/>
    <property type="evidence" value="ECO:0007669"/>
    <property type="project" value="TreeGrafter"/>
</dbReference>
<reference evidence="4" key="2">
    <citation type="submission" date="2025-09" db="UniProtKB">
        <authorList>
            <consortium name="Ensembl"/>
        </authorList>
    </citation>
    <scope>IDENTIFICATION</scope>
</reference>
<feature type="repeat" description="ANK" evidence="3">
    <location>
        <begin position="68"/>
        <end position="100"/>
    </location>
</feature>
<dbReference type="OMA" id="SALQVMM"/>
<dbReference type="PROSITE" id="PS50297">
    <property type="entry name" value="ANK_REP_REGION"/>
    <property type="match status" value="1"/>
</dbReference>
<dbReference type="Gene3D" id="1.25.40.20">
    <property type="entry name" value="Ankyrin repeat-containing domain"/>
    <property type="match status" value="1"/>
</dbReference>
<dbReference type="PANTHER" id="PTHR24201">
    <property type="entry name" value="ANK_REP_REGION DOMAIN-CONTAINING PROTEIN"/>
    <property type="match status" value="1"/>
</dbReference>
<dbReference type="OrthoDB" id="539213at2759"/>
<dbReference type="GO" id="GO:0008285">
    <property type="term" value="P:negative regulation of cell population proliferation"/>
    <property type="evidence" value="ECO:0007669"/>
    <property type="project" value="TreeGrafter"/>
</dbReference>
<dbReference type="SMART" id="SM00248">
    <property type="entry name" value="ANK"/>
    <property type="match status" value="3"/>
</dbReference>
<protein>
    <submittedName>
        <fullName evidence="4">Cyclin-dependent kinase inhibitor 2A/B (p15, inhibits CDK4)</fullName>
    </submittedName>
</protein>
<organism evidence="4 5">
    <name type="scientific">Gadus morhua</name>
    <name type="common">Atlantic cod</name>
    <dbReference type="NCBI Taxonomy" id="8049"/>
    <lineage>
        <taxon>Eukaryota</taxon>
        <taxon>Metazoa</taxon>
        <taxon>Chordata</taxon>
        <taxon>Craniata</taxon>
        <taxon>Vertebrata</taxon>
        <taxon>Euteleostomi</taxon>
        <taxon>Actinopterygii</taxon>
        <taxon>Neopterygii</taxon>
        <taxon>Teleostei</taxon>
        <taxon>Neoteleostei</taxon>
        <taxon>Acanthomorphata</taxon>
        <taxon>Zeiogadaria</taxon>
        <taxon>Gadariae</taxon>
        <taxon>Gadiformes</taxon>
        <taxon>Gadoidei</taxon>
        <taxon>Gadidae</taxon>
        <taxon>Gadus</taxon>
    </lineage>
</organism>
<evidence type="ECO:0000256" key="3">
    <source>
        <dbReference type="PROSITE-ProRule" id="PRU00023"/>
    </source>
</evidence>
<dbReference type="InterPro" id="IPR036770">
    <property type="entry name" value="Ankyrin_rpt-contain_sf"/>
</dbReference>
<dbReference type="GO" id="GO:0005634">
    <property type="term" value="C:nucleus"/>
    <property type="evidence" value="ECO:0007669"/>
    <property type="project" value="TreeGrafter"/>
</dbReference>
<evidence type="ECO:0000313" key="4">
    <source>
        <dbReference type="Ensembl" id="ENSGMOP00000038959.1"/>
    </source>
</evidence>